<dbReference type="GO" id="GO:0008963">
    <property type="term" value="F:phospho-N-acetylmuramoyl-pentapeptide-transferase activity"/>
    <property type="evidence" value="ECO:0007669"/>
    <property type="project" value="UniProtKB-UniRule"/>
</dbReference>
<dbReference type="GO" id="GO:0009252">
    <property type="term" value="P:peptidoglycan biosynthetic process"/>
    <property type="evidence" value="ECO:0007669"/>
    <property type="project" value="UniProtKB-UniRule"/>
</dbReference>
<dbReference type="InterPro" id="IPR000715">
    <property type="entry name" value="Glycosyl_transferase_4"/>
</dbReference>
<sequence length="360" mass="39556">MIEYFLDLFPARDGIFNVLAYLSSRTIISTLTGLFVVLFFGDRFISLIKNIQFNQSFDGRAPETHRQKGGTPTMGGLLIVGSVILSGLLWGDLSNKYVLLGLFCLISFAGIGIVDDYKKIKDPGSKGLSSLTKIFYQIVFASIIALALFMSAKVPNETIYIVPFFKDIILDFGIVFVLISIFIIVGSSNAVNLTDGLDGLAILPVIIITIALGIIAWAAGNVIAADYLYIPYLETTGELLVLCGALAGAGIGFLWFNSYPAQIFMGDVGSLSMGAFIAFVAIVVRHEIVFAVMSAVFIMEAMSVILQVSSFKLRKKRIFKMAPIHHHFELSGWKEPKIIVRFWILTIIFVLIGLSLLKIR</sequence>
<comment type="cofactor">
    <cofactor evidence="12 14">
        <name>Mg(2+)</name>
        <dbReference type="ChEBI" id="CHEBI:18420"/>
    </cofactor>
</comment>
<dbReference type="GO" id="GO:0051301">
    <property type="term" value="P:cell division"/>
    <property type="evidence" value="ECO:0007669"/>
    <property type="project" value="UniProtKB-KW"/>
</dbReference>
<evidence type="ECO:0000256" key="1">
    <source>
        <dbReference type="ARBA" id="ARBA00004141"/>
    </source>
</evidence>
<evidence type="ECO:0000256" key="10">
    <source>
        <dbReference type="ARBA" id="ARBA00023306"/>
    </source>
</evidence>
<dbReference type="UniPathway" id="UPA00219"/>
<dbReference type="HAMAP" id="MF_00038">
    <property type="entry name" value="MraY"/>
    <property type="match status" value="1"/>
</dbReference>
<dbReference type="PROSITE" id="PS01347">
    <property type="entry name" value="MRAY_1"/>
    <property type="match status" value="1"/>
</dbReference>
<dbReference type="AlphaFoldDB" id="A0A368BN56"/>
<dbReference type="Pfam" id="PF00953">
    <property type="entry name" value="Glycos_transf_4"/>
    <property type="match status" value="1"/>
</dbReference>
<dbReference type="NCBIfam" id="TIGR00445">
    <property type="entry name" value="mraY"/>
    <property type="match status" value="1"/>
</dbReference>
<feature type="transmembrane region" description="Helical" evidence="12">
    <location>
        <begin position="239"/>
        <end position="256"/>
    </location>
</feature>
<keyword evidence="4 12" id="KW-0808">Transferase</keyword>
<keyword evidence="10 12" id="KW-0131">Cell cycle</keyword>
<keyword evidence="9 12" id="KW-0472">Membrane</keyword>
<dbReference type="InterPro" id="IPR018480">
    <property type="entry name" value="PNAcMuramoyl-5peptid_Trfase_CS"/>
</dbReference>
<dbReference type="PANTHER" id="PTHR22926">
    <property type="entry name" value="PHOSPHO-N-ACETYLMURAMOYL-PENTAPEPTIDE-TRANSFERASE"/>
    <property type="match status" value="1"/>
</dbReference>
<feature type="transmembrane region" description="Helical" evidence="12">
    <location>
        <begin position="263"/>
        <end position="282"/>
    </location>
</feature>
<evidence type="ECO:0000256" key="11">
    <source>
        <dbReference type="ARBA" id="ARBA00023316"/>
    </source>
</evidence>
<evidence type="ECO:0000256" key="6">
    <source>
        <dbReference type="ARBA" id="ARBA00022960"/>
    </source>
</evidence>
<dbReference type="Proteomes" id="UP000252147">
    <property type="component" value="Unassembled WGS sequence"/>
</dbReference>
<dbReference type="PANTHER" id="PTHR22926:SF5">
    <property type="entry name" value="PHOSPHO-N-ACETYLMURAMOYL-PENTAPEPTIDE-TRANSFERASE HOMOLOG"/>
    <property type="match status" value="1"/>
</dbReference>
<keyword evidence="12 14" id="KW-0479">Metal-binding</keyword>
<dbReference type="GO" id="GO:0008360">
    <property type="term" value="P:regulation of cell shape"/>
    <property type="evidence" value="ECO:0007669"/>
    <property type="project" value="UniProtKB-KW"/>
</dbReference>
<keyword evidence="12" id="KW-1003">Cell membrane</keyword>
<keyword evidence="3 12" id="KW-0132">Cell division</keyword>
<evidence type="ECO:0000256" key="8">
    <source>
        <dbReference type="ARBA" id="ARBA00022989"/>
    </source>
</evidence>
<keyword evidence="7 12" id="KW-0573">Peptidoglycan synthesis</keyword>
<feature type="transmembrane region" description="Helical" evidence="12">
    <location>
        <begin position="74"/>
        <end position="91"/>
    </location>
</feature>
<feature type="transmembrane region" description="Helical" evidence="12">
    <location>
        <begin position="338"/>
        <end position="357"/>
    </location>
</feature>
<evidence type="ECO:0000256" key="9">
    <source>
        <dbReference type="ARBA" id="ARBA00023136"/>
    </source>
</evidence>
<protein>
    <recommendedName>
        <fullName evidence="12 13">Phospho-N-acetylmuramoyl-pentapeptide-transferase</fullName>
        <ecNumber evidence="12 13">2.7.8.13</ecNumber>
    </recommendedName>
    <alternativeName>
        <fullName evidence="12">UDP-MurNAc-pentapeptide phosphotransferase</fullName>
    </alternativeName>
</protein>
<proteinExistence type="inferred from homology"/>
<dbReference type="PROSITE" id="PS01348">
    <property type="entry name" value="MRAY_2"/>
    <property type="match status" value="1"/>
</dbReference>
<feature type="binding site" evidence="14">
    <location>
        <position position="267"/>
    </location>
    <ligand>
        <name>Mg(2+)</name>
        <dbReference type="ChEBI" id="CHEBI:18420"/>
    </ligand>
</feature>
<dbReference type="GO" id="GO:0046872">
    <property type="term" value="F:metal ion binding"/>
    <property type="evidence" value="ECO:0007669"/>
    <property type="project" value="UniProtKB-KW"/>
</dbReference>
<feature type="transmembrane region" description="Helical" evidence="12">
    <location>
        <begin position="164"/>
        <end position="185"/>
    </location>
</feature>
<dbReference type="EC" id="2.7.8.13" evidence="12 13"/>
<dbReference type="GO" id="GO:0005886">
    <property type="term" value="C:plasma membrane"/>
    <property type="evidence" value="ECO:0007669"/>
    <property type="project" value="UniProtKB-SubCell"/>
</dbReference>
<evidence type="ECO:0000256" key="3">
    <source>
        <dbReference type="ARBA" id="ARBA00022618"/>
    </source>
</evidence>
<evidence type="ECO:0000313" key="15">
    <source>
        <dbReference type="EMBL" id="RCL38743.1"/>
    </source>
</evidence>
<evidence type="ECO:0000256" key="12">
    <source>
        <dbReference type="HAMAP-Rule" id="MF_00038"/>
    </source>
</evidence>
<keyword evidence="8 12" id="KW-1133">Transmembrane helix</keyword>
<dbReference type="Pfam" id="PF10555">
    <property type="entry name" value="MraY_sig1"/>
    <property type="match status" value="1"/>
</dbReference>
<feature type="transmembrane region" description="Helical" evidence="12">
    <location>
        <begin position="288"/>
        <end position="311"/>
    </location>
</feature>
<evidence type="ECO:0000256" key="14">
    <source>
        <dbReference type="PIRSR" id="PIRSR600715-1"/>
    </source>
</evidence>
<gene>
    <name evidence="12" type="primary">mraY</name>
    <name evidence="15" type="ORF">DBW97_01660</name>
</gene>
<organism evidence="15 16">
    <name type="scientific">SAR86 cluster bacterium</name>
    <dbReference type="NCBI Taxonomy" id="2030880"/>
    <lineage>
        <taxon>Bacteria</taxon>
        <taxon>Pseudomonadati</taxon>
        <taxon>Pseudomonadota</taxon>
        <taxon>Gammaproteobacteria</taxon>
        <taxon>SAR86 cluster</taxon>
    </lineage>
</organism>
<comment type="pathway">
    <text evidence="12">Cell wall biogenesis; peptidoglycan biosynthesis.</text>
</comment>
<feature type="transmembrane region" description="Helical" evidence="12">
    <location>
        <begin position="97"/>
        <end position="114"/>
    </location>
</feature>
<dbReference type="EMBL" id="QOPD01000002">
    <property type="protein sequence ID" value="RCL38743.1"/>
    <property type="molecule type" value="Genomic_DNA"/>
</dbReference>
<evidence type="ECO:0000256" key="7">
    <source>
        <dbReference type="ARBA" id="ARBA00022984"/>
    </source>
</evidence>
<name>A0A368BN56_9GAMM</name>
<keyword evidence="5 12" id="KW-0812">Transmembrane</keyword>
<accession>A0A368BN56</accession>
<feature type="transmembrane region" description="Helical" evidence="12">
    <location>
        <begin position="197"/>
        <end position="219"/>
    </location>
</feature>
<evidence type="ECO:0000256" key="2">
    <source>
        <dbReference type="ARBA" id="ARBA00005583"/>
    </source>
</evidence>
<reference evidence="15 16" key="1">
    <citation type="journal article" date="2018" name="Microbiome">
        <title>Fine metagenomic profile of the Mediterranean stratified and mixed water columns revealed by assembly and recruitment.</title>
        <authorList>
            <person name="Haro-Moreno J.M."/>
            <person name="Lopez-Perez M."/>
            <person name="De La Torre J.R."/>
            <person name="Picazo A."/>
            <person name="Camacho A."/>
            <person name="Rodriguez-Valera F."/>
        </authorList>
    </citation>
    <scope>NUCLEOTIDE SEQUENCE [LARGE SCALE GENOMIC DNA]</scope>
    <source>
        <strain evidence="15">MED-G83</strain>
    </source>
</reference>
<comment type="function">
    <text evidence="12">Catalyzes the initial step of the lipid cycle reactions in the biosynthesis of the cell wall peptidoglycan: transfers peptidoglycan precursor phospho-MurNAc-pentapeptide from UDP-MurNAc-pentapeptide onto the lipid carrier undecaprenyl phosphate, yielding undecaprenyl-pyrophosphoryl-MurNAc-pentapeptide, known as lipid I.</text>
</comment>
<dbReference type="GO" id="GO:0071555">
    <property type="term" value="P:cell wall organization"/>
    <property type="evidence" value="ECO:0007669"/>
    <property type="project" value="UniProtKB-KW"/>
</dbReference>
<evidence type="ECO:0000256" key="4">
    <source>
        <dbReference type="ARBA" id="ARBA00022679"/>
    </source>
</evidence>
<feature type="binding site" evidence="14">
    <location>
        <position position="192"/>
    </location>
    <ligand>
        <name>Mg(2+)</name>
        <dbReference type="ChEBI" id="CHEBI:18420"/>
    </ligand>
</feature>
<keyword evidence="12 14" id="KW-0460">Magnesium</keyword>
<feature type="transmembrane region" description="Helical" evidence="12">
    <location>
        <begin position="20"/>
        <end position="40"/>
    </location>
</feature>
<evidence type="ECO:0000256" key="13">
    <source>
        <dbReference type="NCBIfam" id="TIGR00445"/>
    </source>
</evidence>
<keyword evidence="6 12" id="KW-0133">Cell shape</keyword>
<comment type="subcellular location">
    <subcellularLocation>
        <location evidence="12">Cell membrane</location>
        <topology evidence="12">Multi-pass membrane protein</topology>
    </subcellularLocation>
    <subcellularLocation>
        <location evidence="1">Membrane</location>
        <topology evidence="1">Multi-pass membrane protein</topology>
    </subcellularLocation>
</comment>
<evidence type="ECO:0000256" key="5">
    <source>
        <dbReference type="ARBA" id="ARBA00022692"/>
    </source>
</evidence>
<evidence type="ECO:0000313" key="16">
    <source>
        <dbReference type="Proteomes" id="UP000252147"/>
    </source>
</evidence>
<dbReference type="GO" id="GO:0051992">
    <property type="term" value="F:UDP-N-acetylmuramoyl-L-alanyl-D-glutamyl-meso-2,6-diaminopimelyl-D-alanyl-D-alanine:undecaprenyl-phosphate transferase activity"/>
    <property type="evidence" value="ECO:0007669"/>
    <property type="project" value="RHEA"/>
</dbReference>
<dbReference type="InterPro" id="IPR003524">
    <property type="entry name" value="PNAcMuramoyl-5peptid_Trfase"/>
</dbReference>
<keyword evidence="11 12" id="KW-0961">Cell wall biogenesis/degradation</keyword>
<comment type="caution">
    <text evidence="15">The sequence shown here is derived from an EMBL/GenBank/DDBJ whole genome shotgun (WGS) entry which is preliminary data.</text>
</comment>
<feature type="transmembrane region" description="Helical" evidence="12">
    <location>
        <begin position="134"/>
        <end position="152"/>
    </location>
</feature>
<dbReference type="CDD" id="cd06852">
    <property type="entry name" value="GT_MraY"/>
    <property type="match status" value="1"/>
</dbReference>
<comment type="similarity">
    <text evidence="2 12">Belongs to the glycosyltransferase 4 family. MraY subfamily.</text>
</comment>
<comment type="catalytic activity">
    <reaction evidence="12">
        <text>UDP-N-acetyl-alpha-D-muramoyl-L-alanyl-gamma-D-glutamyl-meso-2,6-diaminopimeloyl-D-alanyl-D-alanine + di-trans,octa-cis-undecaprenyl phosphate = di-trans,octa-cis-undecaprenyl diphospho-N-acetyl-alpha-D-muramoyl-L-alanyl-D-glutamyl-meso-2,6-diaminopimeloyl-D-alanyl-D-alanine + UMP</text>
        <dbReference type="Rhea" id="RHEA:28386"/>
        <dbReference type="ChEBI" id="CHEBI:57865"/>
        <dbReference type="ChEBI" id="CHEBI:60392"/>
        <dbReference type="ChEBI" id="CHEBI:61386"/>
        <dbReference type="ChEBI" id="CHEBI:61387"/>
        <dbReference type="EC" id="2.7.8.13"/>
    </reaction>
</comment>